<accession>A0AAU9QJR8</accession>
<protein>
    <submittedName>
        <fullName evidence="1">Uncharacterized protein</fullName>
    </submittedName>
</protein>
<proteinExistence type="predicted"/>
<evidence type="ECO:0000313" key="2">
    <source>
        <dbReference type="Proteomes" id="UP001295462"/>
    </source>
</evidence>
<reference evidence="1" key="1">
    <citation type="submission" date="2022-01" db="EMBL/GenBank/DDBJ databases">
        <authorList>
            <person name="Lagorce A."/>
        </authorList>
    </citation>
    <scope>NUCLEOTIDE SEQUENCE</scope>
    <source>
        <strain evidence="1">Th15_F1_A12</strain>
    </source>
</reference>
<dbReference type="AlphaFoldDB" id="A0AAU9QJR8"/>
<sequence>MGRRTRVLQVRRAYCRSVRISGYIAKNGMYLLKNEPKSQWFIRNQYNRLRCLKNAKLNQKMHISKGVYSDLIITRNLEI</sequence>
<comment type="caution">
    <text evidence="1">The sequence shown here is derived from an EMBL/GenBank/DDBJ whole genome shotgun (WGS) entry which is preliminary data.</text>
</comment>
<gene>
    <name evidence="1" type="ORF">THF1A12_160095</name>
</gene>
<dbReference type="Proteomes" id="UP001295462">
    <property type="component" value="Unassembled WGS sequence"/>
</dbReference>
<evidence type="ECO:0000313" key="1">
    <source>
        <dbReference type="EMBL" id="CAH1580462.1"/>
    </source>
</evidence>
<dbReference type="EMBL" id="CAKMUD010000068">
    <property type="protein sequence ID" value="CAH1580462.1"/>
    <property type="molecule type" value="Genomic_DNA"/>
</dbReference>
<name>A0AAU9QJR8_9VIBR</name>
<organism evidence="1 2">
    <name type="scientific">Vibrio jasicida</name>
    <dbReference type="NCBI Taxonomy" id="766224"/>
    <lineage>
        <taxon>Bacteria</taxon>
        <taxon>Pseudomonadati</taxon>
        <taxon>Pseudomonadota</taxon>
        <taxon>Gammaproteobacteria</taxon>
        <taxon>Vibrionales</taxon>
        <taxon>Vibrionaceae</taxon>
        <taxon>Vibrio</taxon>
    </lineage>
</organism>